<keyword evidence="5" id="KW-0378">Hydrolase</keyword>
<dbReference type="InterPro" id="IPR002818">
    <property type="entry name" value="DJ-1/PfpI"/>
</dbReference>
<organism evidence="5 6">
    <name type="scientific">Saccharopolyspora phatthalungensis</name>
    <dbReference type="NCBI Taxonomy" id="664693"/>
    <lineage>
        <taxon>Bacteria</taxon>
        <taxon>Bacillati</taxon>
        <taxon>Actinomycetota</taxon>
        <taxon>Actinomycetes</taxon>
        <taxon>Pseudonocardiales</taxon>
        <taxon>Pseudonocardiaceae</taxon>
        <taxon>Saccharopolyspora</taxon>
    </lineage>
</organism>
<evidence type="ECO:0000256" key="3">
    <source>
        <dbReference type="ARBA" id="ARBA00038493"/>
    </source>
</evidence>
<proteinExistence type="inferred from homology"/>
<dbReference type="Gene3D" id="3.40.50.880">
    <property type="match status" value="1"/>
</dbReference>
<dbReference type="PANTHER" id="PTHR48094">
    <property type="entry name" value="PROTEIN/NUCLEIC ACID DEGLYCASE DJ-1-RELATED"/>
    <property type="match status" value="1"/>
</dbReference>
<comment type="similarity">
    <text evidence="3">Belongs to the peptidase C56 family. HSP31-like subfamily.</text>
</comment>
<gene>
    <name evidence="5" type="ORF">BJ970_006865</name>
</gene>
<dbReference type="GO" id="GO:0019243">
    <property type="term" value="P:methylglyoxal catabolic process to D-lactate via S-lactoyl-glutathione"/>
    <property type="evidence" value="ECO:0007669"/>
    <property type="project" value="TreeGrafter"/>
</dbReference>
<dbReference type="RefSeq" id="WP_246471933.1">
    <property type="nucleotide sequence ID" value="NZ_JACHIW010000002.1"/>
</dbReference>
<reference evidence="5 6" key="1">
    <citation type="submission" date="2020-08" db="EMBL/GenBank/DDBJ databases">
        <title>Sequencing the genomes of 1000 actinobacteria strains.</title>
        <authorList>
            <person name="Klenk H.-P."/>
        </authorList>
    </citation>
    <scope>NUCLEOTIDE SEQUENCE [LARGE SCALE GENOMIC DNA]</scope>
    <source>
        <strain evidence="5 6">DSM 45584</strain>
    </source>
</reference>
<dbReference type="AlphaFoldDB" id="A0A840QFP8"/>
<dbReference type="InterPro" id="IPR050325">
    <property type="entry name" value="Prot/Nucl_acid_deglycase"/>
</dbReference>
<keyword evidence="5" id="KW-0645">Protease</keyword>
<dbReference type="EMBL" id="JACHIW010000002">
    <property type="protein sequence ID" value="MBB5159266.1"/>
    <property type="molecule type" value="Genomic_DNA"/>
</dbReference>
<dbReference type="SUPFAM" id="SSF52317">
    <property type="entry name" value="Class I glutamine amidotransferase-like"/>
    <property type="match status" value="1"/>
</dbReference>
<keyword evidence="1" id="KW-0346">Stress response</keyword>
<keyword evidence="6" id="KW-1185">Reference proteome</keyword>
<sequence length="311" mass="33076">MNTEHSTDLISTIALRNDGRAPTGEFDTADSRHYDDYFRIDRGEDPAVWWGGAQRVAWMVVYDLHDAGLHENHRADLLAGISRLLLASTSAPGHSGPPLPAPLESYGKSGTAARRWKLGHHLFHHVLSLMNSRADGIVAAVAKPDWDTARALVDELTVLIHATELKAPRAADGLEMSTVDSVYVPGGYAPMAQLHDHIAVATLLGAAVEKNAPIATVCHGAAALLALNGVPGTTWPFAGQVLTGFSDAEEDLLGNTAKLAWTLEQSLVAAGAEYRCAAPWSEHVREQPGLVTGQNPASSMAVAKALLKQIG</sequence>
<dbReference type="PANTHER" id="PTHR48094:SF11">
    <property type="entry name" value="GLUTATHIONE-INDEPENDENT GLYOXALASE HSP31-RELATED"/>
    <property type="match status" value="1"/>
</dbReference>
<evidence type="ECO:0000256" key="2">
    <source>
        <dbReference type="ARBA" id="ARBA00023239"/>
    </source>
</evidence>
<keyword evidence="2" id="KW-0456">Lyase</keyword>
<evidence type="ECO:0000313" key="6">
    <source>
        <dbReference type="Proteomes" id="UP000584374"/>
    </source>
</evidence>
<protein>
    <submittedName>
        <fullName evidence="5">Putative intracellular protease/amidase</fullName>
    </submittedName>
</protein>
<name>A0A840QFP8_9PSEU</name>
<dbReference type="InterPro" id="IPR029062">
    <property type="entry name" value="Class_I_gatase-like"/>
</dbReference>
<dbReference type="GO" id="GO:0019172">
    <property type="term" value="F:glyoxalase III activity"/>
    <property type="evidence" value="ECO:0007669"/>
    <property type="project" value="TreeGrafter"/>
</dbReference>
<accession>A0A840QFP8</accession>
<dbReference type="GO" id="GO:0006508">
    <property type="term" value="P:proteolysis"/>
    <property type="evidence" value="ECO:0007669"/>
    <property type="project" value="UniProtKB-KW"/>
</dbReference>
<evidence type="ECO:0000256" key="1">
    <source>
        <dbReference type="ARBA" id="ARBA00023016"/>
    </source>
</evidence>
<dbReference type="Pfam" id="PF01965">
    <property type="entry name" value="DJ-1_PfpI"/>
    <property type="match status" value="1"/>
</dbReference>
<feature type="domain" description="DJ-1/PfpI" evidence="4">
    <location>
        <begin position="166"/>
        <end position="309"/>
    </location>
</feature>
<dbReference type="GO" id="GO:0008233">
    <property type="term" value="F:peptidase activity"/>
    <property type="evidence" value="ECO:0007669"/>
    <property type="project" value="UniProtKB-KW"/>
</dbReference>
<dbReference type="Proteomes" id="UP000584374">
    <property type="component" value="Unassembled WGS sequence"/>
</dbReference>
<evidence type="ECO:0000313" key="5">
    <source>
        <dbReference type="EMBL" id="MBB5159266.1"/>
    </source>
</evidence>
<evidence type="ECO:0000259" key="4">
    <source>
        <dbReference type="Pfam" id="PF01965"/>
    </source>
</evidence>
<comment type="caution">
    <text evidence="5">The sequence shown here is derived from an EMBL/GenBank/DDBJ whole genome shotgun (WGS) entry which is preliminary data.</text>
</comment>
<dbReference type="GO" id="GO:0005737">
    <property type="term" value="C:cytoplasm"/>
    <property type="evidence" value="ECO:0007669"/>
    <property type="project" value="TreeGrafter"/>
</dbReference>